<gene>
    <name evidence="2" type="ORF">NPIL_624461</name>
</gene>
<keyword evidence="3" id="KW-1185">Reference proteome</keyword>
<proteinExistence type="predicted"/>
<sequence length="75" mass="7957">MTRDPSSAANKNIPLAAAGGDGQSMVGPKPKLHCLSKVNTSDSDSLTTVFETPHAQFTLNRLAASIFNLTVKRTE</sequence>
<reference evidence="2" key="1">
    <citation type="submission" date="2020-08" db="EMBL/GenBank/DDBJ databases">
        <title>Multicomponent nature underlies the extraordinary mechanical properties of spider dragline silk.</title>
        <authorList>
            <person name="Kono N."/>
            <person name="Nakamura H."/>
            <person name="Mori M."/>
            <person name="Yoshida Y."/>
            <person name="Ohtoshi R."/>
            <person name="Malay A.D."/>
            <person name="Moran D.A.P."/>
            <person name="Tomita M."/>
            <person name="Numata K."/>
            <person name="Arakawa K."/>
        </authorList>
    </citation>
    <scope>NUCLEOTIDE SEQUENCE</scope>
</reference>
<comment type="caution">
    <text evidence="2">The sequence shown here is derived from an EMBL/GenBank/DDBJ whole genome shotgun (WGS) entry which is preliminary data.</text>
</comment>
<evidence type="ECO:0000313" key="3">
    <source>
        <dbReference type="Proteomes" id="UP000887013"/>
    </source>
</evidence>
<dbReference type="AlphaFoldDB" id="A0A8X6TD76"/>
<evidence type="ECO:0000256" key="1">
    <source>
        <dbReference type="SAM" id="MobiDB-lite"/>
    </source>
</evidence>
<dbReference type="Proteomes" id="UP000887013">
    <property type="component" value="Unassembled WGS sequence"/>
</dbReference>
<organism evidence="2 3">
    <name type="scientific">Nephila pilipes</name>
    <name type="common">Giant wood spider</name>
    <name type="synonym">Nephila maculata</name>
    <dbReference type="NCBI Taxonomy" id="299642"/>
    <lineage>
        <taxon>Eukaryota</taxon>
        <taxon>Metazoa</taxon>
        <taxon>Ecdysozoa</taxon>
        <taxon>Arthropoda</taxon>
        <taxon>Chelicerata</taxon>
        <taxon>Arachnida</taxon>
        <taxon>Araneae</taxon>
        <taxon>Araneomorphae</taxon>
        <taxon>Entelegynae</taxon>
        <taxon>Araneoidea</taxon>
        <taxon>Nephilidae</taxon>
        <taxon>Nephila</taxon>
    </lineage>
</organism>
<accession>A0A8X6TD76</accession>
<dbReference type="EMBL" id="BMAW01007071">
    <property type="protein sequence ID" value="GFT02162.1"/>
    <property type="molecule type" value="Genomic_DNA"/>
</dbReference>
<feature type="region of interest" description="Disordered" evidence="1">
    <location>
        <begin position="1"/>
        <end position="24"/>
    </location>
</feature>
<evidence type="ECO:0000313" key="2">
    <source>
        <dbReference type="EMBL" id="GFT02162.1"/>
    </source>
</evidence>
<feature type="compositionally biased region" description="Polar residues" evidence="1">
    <location>
        <begin position="1"/>
        <end position="10"/>
    </location>
</feature>
<protein>
    <submittedName>
        <fullName evidence="2">Uncharacterized protein</fullName>
    </submittedName>
</protein>
<name>A0A8X6TD76_NEPPI</name>